<name>A0A0U4B6Y5_9ACTN</name>
<comment type="function">
    <text evidence="6">Catalyzes the thiamine diphosphate-dependent decarboxylation of 2-oxoglutarate and the subsequent addition of the resulting succinic semialdehyde-thiamine pyrophosphate anion to isochorismate to yield 2-succinyl-5-enolpyruvyl-6-hydroxy-3-cyclohexene-1-carboxylate (SEPHCHC).</text>
</comment>
<sequence>MSEQRSIGVARRLLHALLGHHVTDVVLAPGSRSAPLALAFHAAEQAGRIRLHVRVDEREAGFLALGLARTSHRVVPVVTTSGTAVANLHPAMLEALHAGVGVLAVTADRPARLRGTGANQTTVQPGIFPGVAYTDRVKGLLGVARPDAPGHLNLELDEPLVESVDWSLDRDPDALMLGRVGSWREPGVLTTLDLGPRTVVLAGDDSGARARVLAREAGWPLLAEPTSGSRTGGALSTYRLLLGHEPLAGRVERVVSFGHPTLSRPVTRLLARADVDVVHVGTQATFPVPAGPRVTFVDDVAAGSVDDPAWLQEWTDADARVQRAVDALLADHPDSGLAVARTVAEALPPDGLLVVGASQPIRDLDVVARPWTVGERRYVVANRGLAGIDGTVSTAVGAALARDSSWALALMGDLTFLHGSNGMLIGPDEPRPDLTVVVVNDDGGAIFSTLEQGGPEHADAFERVFATPTGADLGALCAGYRVAHRRVEPAGLAAALALPTGGLEVVEVVLRRDDRRALDAALRSATAAALADD</sequence>
<dbReference type="EMBL" id="CP011502">
    <property type="protein sequence ID" value="ALX03785.1"/>
    <property type="molecule type" value="Genomic_DNA"/>
</dbReference>
<gene>
    <name evidence="6" type="primary">menD</name>
    <name evidence="8" type="ORF">AERYTH_03230</name>
</gene>
<reference evidence="8 9" key="1">
    <citation type="journal article" date="1991" name="Int. J. Syst. Bacteriol.">
        <title>Description of the erythromycin-producing bacterium Arthrobacter sp. strain NRRL B-3381 as Aeromicrobium erythreum gen. nov., sp. nov.</title>
        <authorList>
            <person name="Miller E.S."/>
            <person name="Woese C.R."/>
            <person name="Brenner S."/>
        </authorList>
    </citation>
    <scope>NUCLEOTIDE SEQUENCE [LARGE SCALE GENOMIC DNA]</scope>
    <source>
        <strain evidence="8 9">AR18</strain>
    </source>
</reference>
<comment type="pathway">
    <text evidence="6">Quinol/quinone metabolism; 1,4-dihydroxy-2-naphthoate biosynthesis; 1,4-dihydroxy-2-naphthoate from chorismate: step 2/7.</text>
</comment>
<dbReference type="RefSeq" id="WP_067854584.1">
    <property type="nucleotide sequence ID" value="NZ_CP011502.1"/>
</dbReference>
<proteinExistence type="inferred from homology"/>
<accession>A0A0U4B6Y5</accession>
<keyword evidence="1 6" id="KW-0808">Transferase</keyword>
<dbReference type="KEGG" id="aer:AERYTH_03230"/>
<keyword evidence="2 6" id="KW-0479">Metal-binding</keyword>
<feature type="domain" description="Thiamine pyrophosphate enzyme N-terminal TPP-binding" evidence="7">
    <location>
        <begin position="9"/>
        <end position="121"/>
    </location>
</feature>
<dbReference type="InterPro" id="IPR012001">
    <property type="entry name" value="Thiamin_PyroP_enz_TPP-bd_dom"/>
</dbReference>
<dbReference type="STRING" id="2041.AERYTH_03230"/>
<evidence type="ECO:0000256" key="4">
    <source>
        <dbReference type="ARBA" id="ARBA00023052"/>
    </source>
</evidence>
<dbReference type="Pfam" id="PF02776">
    <property type="entry name" value="TPP_enzyme_N"/>
    <property type="match status" value="1"/>
</dbReference>
<dbReference type="GO" id="GO:0070204">
    <property type="term" value="F:2-succinyl-5-enolpyruvyl-6-hydroxy-3-cyclohexene-1-carboxylic-acid synthase activity"/>
    <property type="evidence" value="ECO:0007669"/>
    <property type="project" value="UniProtKB-UniRule"/>
</dbReference>
<dbReference type="EC" id="2.2.1.9" evidence="6"/>
<keyword evidence="9" id="KW-1185">Reference proteome</keyword>
<evidence type="ECO:0000256" key="2">
    <source>
        <dbReference type="ARBA" id="ARBA00022723"/>
    </source>
</evidence>
<evidence type="ECO:0000256" key="5">
    <source>
        <dbReference type="ARBA" id="ARBA00023211"/>
    </source>
</evidence>
<evidence type="ECO:0000256" key="3">
    <source>
        <dbReference type="ARBA" id="ARBA00022842"/>
    </source>
</evidence>
<comment type="catalytic activity">
    <reaction evidence="6">
        <text>isochorismate + 2-oxoglutarate + H(+) = 5-enolpyruvoyl-6-hydroxy-2-succinyl-cyclohex-3-ene-1-carboxylate + CO2</text>
        <dbReference type="Rhea" id="RHEA:25593"/>
        <dbReference type="ChEBI" id="CHEBI:15378"/>
        <dbReference type="ChEBI" id="CHEBI:16526"/>
        <dbReference type="ChEBI" id="CHEBI:16810"/>
        <dbReference type="ChEBI" id="CHEBI:29780"/>
        <dbReference type="ChEBI" id="CHEBI:58818"/>
        <dbReference type="EC" id="2.2.1.9"/>
    </reaction>
</comment>
<dbReference type="UniPathway" id="UPA01057">
    <property type="reaction ID" value="UER00164"/>
</dbReference>
<evidence type="ECO:0000259" key="7">
    <source>
        <dbReference type="Pfam" id="PF02776"/>
    </source>
</evidence>
<dbReference type="OrthoDB" id="9791859at2"/>
<dbReference type="PIRSF" id="PIRSF004983">
    <property type="entry name" value="MenD"/>
    <property type="match status" value="1"/>
</dbReference>
<dbReference type="PANTHER" id="PTHR42916">
    <property type="entry name" value="2-SUCCINYL-5-ENOLPYRUVYL-6-HYDROXY-3-CYCLOHEXENE-1-CARBOXYLATE SYNTHASE"/>
    <property type="match status" value="1"/>
</dbReference>
<dbReference type="InterPro" id="IPR004433">
    <property type="entry name" value="MenaQ_synth_MenD"/>
</dbReference>
<comment type="pathway">
    <text evidence="6">Quinol/quinone metabolism; menaquinone biosynthesis.</text>
</comment>
<dbReference type="HAMAP" id="MF_01659">
    <property type="entry name" value="MenD"/>
    <property type="match status" value="1"/>
</dbReference>
<evidence type="ECO:0000313" key="8">
    <source>
        <dbReference type="EMBL" id="ALX03785.1"/>
    </source>
</evidence>
<keyword evidence="3 6" id="KW-0460">Magnesium</keyword>
<dbReference type="PANTHER" id="PTHR42916:SF1">
    <property type="entry name" value="PROTEIN PHYLLO, CHLOROPLASTIC"/>
    <property type="match status" value="1"/>
</dbReference>
<evidence type="ECO:0000256" key="1">
    <source>
        <dbReference type="ARBA" id="ARBA00022679"/>
    </source>
</evidence>
<dbReference type="GO" id="GO:0030145">
    <property type="term" value="F:manganese ion binding"/>
    <property type="evidence" value="ECO:0007669"/>
    <property type="project" value="UniProtKB-UniRule"/>
</dbReference>
<dbReference type="Gene3D" id="3.40.50.970">
    <property type="match status" value="2"/>
</dbReference>
<keyword evidence="6" id="KW-0474">Menaquinone biosynthesis</keyword>
<dbReference type="GO" id="GO:0030976">
    <property type="term" value="F:thiamine pyrophosphate binding"/>
    <property type="evidence" value="ECO:0007669"/>
    <property type="project" value="UniProtKB-UniRule"/>
</dbReference>
<dbReference type="UniPathway" id="UPA00079"/>
<dbReference type="GO" id="GO:0009234">
    <property type="term" value="P:menaquinone biosynthetic process"/>
    <property type="evidence" value="ECO:0007669"/>
    <property type="project" value="UniProtKB-UniRule"/>
</dbReference>
<organism evidence="8 9">
    <name type="scientific">Aeromicrobium erythreum</name>
    <dbReference type="NCBI Taxonomy" id="2041"/>
    <lineage>
        <taxon>Bacteria</taxon>
        <taxon>Bacillati</taxon>
        <taxon>Actinomycetota</taxon>
        <taxon>Actinomycetes</taxon>
        <taxon>Propionibacteriales</taxon>
        <taxon>Nocardioidaceae</taxon>
        <taxon>Aeromicrobium</taxon>
    </lineage>
</organism>
<comment type="cofactor">
    <cofactor evidence="6">
        <name>Mg(2+)</name>
        <dbReference type="ChEBI" id="CHEBI:18420"/>
    </cofactor>
    <cofactor evidence="6">
        <name>Mn(2+)</name>
        <dbReference type="ChEBI" id="CHEBI:29035"/>
    </cofactor>
</comment>
<dbReference type="InterPro" id="IPR029061">
    <property type="entry name" value="THDP-binding"/>
</dbReference>
<dbReference type="Proteomes" id="UP000067689">
    <property type="component" value="Chromosome"/>
</dbReference>
<dbReference type="CDD" id="cd02009">
    <property type="entry name" value="TPP_SHCHC_synthase"/>
    <property type="match status" value="1"/>
</dbReference>
<dbReference type="SUPFAM" id="SSF52518">
    <property type="entry name" value="Thiamin diphosphate-binding fold (THDP-binding)"/>
    <property type="match status" value="2"/>
</dbReference>
<dbReference type="Gene3D" id="3.40.50.1220">
    <property type="entry name" value="TPP-binding domain"/>
    <property type="match status" value="1"/>
</dbReference>
<dbReference type="AlphaFoldDB" id="A0A0U4B6Y5"/>
<protein>
    <recommendedName>
        <fullName evidence="6">2-succinyl-5-enolpyruvyl-6-hydroxy-3-cyclohexene-1-carboxylate synthase</fullName>
        <shortName evidence="6">SEPHCHC synthase</shortName>
        <ecNumber evidence="6">2.2.1.9</ecNumber>
    </recommendedName>
    <alternativeName>
        <fullName evidence="6">Menaquinone biosynthesis protein MenD</fullName>
    </alternativeName>
</protein>
<comment type="subunit">
    <text evidence="6">Homodimer.</text>
</comment>
<comment type="similarity">
    <text evidence="6">Belongs to the TPP enzyme family. MenD subfamily.</text>
</comment>
<keyword evidence="4 6" id="KW-0786">Thiamine pyrophosphate</keyword>
<dbReference type="GO" id="GO:0000287">
    <property type="term" value="F:magnesium ion binding"/>
    <property type="evidence" value="ECO:0007669"/>
    <property type="project" value="UniProtKB-UniRule"/>
</dbReference>
<dbReference type="PATRIC" id="fig|2041.4.peg.677"/>
<comment type="cofactor">
    <cofactor evidence="6">
        <name>thiamine diphosphate</name>
        <dbReference type="ChEBI" id="CHEBI:58937"/>
    </cofactor>
    <text evidence="6">Binds 1 thiamine pyrophosphate per subunit.</text>
</comment>
<evidence type="ECO:0000256" key="6">
    <source>
        <dbReference type="HAMAP-Rule" id="MF_01659"/>
    </source>
</evidence>
<evidence type="ECO:0000313" key="9">
    <source>
        <dbReference type="Proteomes" id="UP000067689"/>
    </source>
</evidence>
<keyword evidence="5 6" id="KW-0464">Manganese</keyword>